<reference evidence="1" key="1">
    <citation type="journal article" date="2021" name="Proc. Natl. Acad. Sci. U.S.A.">
        <title>Three genomes in the algal genus Volvox reveal the fate of a haploid sex-determining region after a transition to homothallism.</title>
        <authorList>
            <person name="Yamamoto K."/>
            <person name="Hamaji T."/>
            <person name="Kawai-Toyooka H."/>
            <person name="Matsuzaki R."/>
            <person name="Takahashi F."/>
            <person name="Nishimura Y."/>
            <person name="Kawachi M."/>
            <person name="Noguchi H."/>
            <person name="Minakuchi Y."/>
            <person name="Umen J.G."/>
            <person name="Toyoda A."/>
            <person name="Nozaki H."/>
        </authorList>
    </citation>
    <scope>NUCLEOTIDE SEQUENCE</scope>
    <source>
        <strain evidence="1">NIES-3785</strain>
    </source>
</reference>
<comment type="caution">
    <text evidence="1">The sequence shown here is derived from an EMBL/GenBank/DDBJ whole genome shotgun (WGS) entry which is preliminary data.</text>
</comment>
<organism evidence="1 2">
    <name type="scientific">Volvox reticuliferus</name>
    <dbReference type="NCBI Taxonomy" id="1737510"/>
    <lineage>
        <taxon>Eukaryota</taxon>
        <taxon>Viridiplantae</taxon>
        <taxon>Chlorophyta</taxon>
        <taxon>core chlorophytes</taxon>
        <taxon>Chlorophyceae</taxon>
        <taxon>CS clade</taxon>
        <taxon>Chlamydomonadales</taxon>
        <taxon>Volvocaceae</taxon>
        <taxon>Volvox</taxon>
    </lineage>
</organism>
<dbReference type="EMBL" id="BNCQ01000014">
    <property type="protein sequence ID" value="GIM03637.1"/>
    <property type="molecule type" value="Genomic_DNA"/>
</dbReference>
<proteinExistence type="predicted"/>
<name>A0A8J4GB97_9CHLO</name>
<evidence type="ECO:0000313" key="2">
    <source>
        <dbReference type="Proteomes" id="UP000722791"/>
    </source>
</evidence>
<dbReference type="AlphaFoldDB" id="A0A8J4GB97"/>
<evidence type="ECO:0000313" key="1">
    <source>
        <dbReference type="EMBL" id="GIM03637.1"/>
    </source>
</evidence>
<sequence length="102" mass="11658">ELMLESIQAALQQDVLRRLHVLYETFTRTRVHYILNFALRRRSSEDQHLATIHPHVQPGDPALRAQLCLSFPGAPVPQSATRLRLSDDAKLPAPAPLIRMEW</sequence>
<accession>A0A8J4GB97</accession>
<feature type="non-terminal residue" evidence="1">
    <location>
        <position position="1"/>
    </location>
</feature>
<gene>
    <name evidence="1" type="ORF">Vretimale_8177</name>
</gene>
<protein>
    <submittedName>
        <fullName evidence="1">Uncharacterized protein</fullName>
    </submittedName>
</protein>
<dbReference type="Proteomes" id="UP000722791">
    <property type="component" value="Unassembled WGS sequence"/>
</dbReference>